<dbReference type="PATRIC" id="fig|1349767.4.peg.3298"/>
<evidence type="ECO:0000313" key="2">
    <source>
        <dbReference type="Proteomes" id="UP000027604"/>
    </source>
</evidence>
<reference evidence="1 2" key="1">
    <citation type="journal article" date="2015" name="Genome Announc.">
        <title>Genome Sequence of Mushroom Soft-Rot Pathogen Janthinobacterium agaricidamnosum.</title>
        <authorList>
            <person name="Graupner K."/>
            <person name="Lackner G."/>
            <person name="Hertweck C."/>
        </authorList>
    </citation>
    <scope>NUCLEOTIDE SEQUENCE [LARGE SCALE GENOMIC DNA]</scope>
    <source>
        <strain evidence="2">NBRC 102515 / DSM 9628</strain>
    </source>
</reference>
<evidence type="ECO:0000313" key="1">
    <source>
        <dbReference type="EMBL" id="CDG82256.1"/>
    </source>
</evidence>
<organism evidence="1 2">
    <name type="scientific">Janthinobacterium agaricidamnosum NBRC 102515 = DSM 9628</name>
    <dbReference type="NCBI Taxonomy" id="1349767"/>
    <lineage>
        <taxon>Bacteria</taxon>
        <taxon>Pseudomonadati</taxon>
        <taxon>Pseudomonadota</taxon>
        <taxon>Betaproteobacteria</taxon>
        <taxon>Burkholderiales</taxon>
        <taxon>Oxalobacteraceae</taxon>
        <taxon>Janthinobacterium</taxon>
    </lineage>
</organism>
<dbReference type="HOGENOM" id="CLU_2916392_0_0_4"/>
<gene>
    <name evidence="1" type="ORF">GJA_1612</name>
</gene>
<proteinExistence type="predicted"/>
<dbReference type="Proteomes" id="UP000027604">
    <property type="component" value="Chromosome I"/>
</dbReference>
<protein>
    <submittedName>
        <fullName evidence="1">Uncharacterized protein</fullName>
    </submittedName>
</protein>
<dbReference type="STRING" id="1349767.GJA_1612"/>
<name>W0V301_9BURK</name>
<dbReference type="AlphaFoldDB" id="W0V301"/>
<dbReference type="EMBL" id="HG322949">
    <property type="protein sequence ID" value="CDG82256.1"/>
    <property type="molecule type" value="Genomic_DNA"/>
</dbReference>
<dbReference type="KEGG" id="jag:GJA_1612"/>
<sequence length="61" mass="6871">MISAHAVDRNFDCHCFDSIPRRECGKGRQPEHEPARVSVIQNDGVQKNIAAVEKEEAAPRR</sequence>
<accession>W0V301</accession>
<keyword evidence="2" id="KW-1185">Reference proteome</keyword>